<organism evidence="1 2">
    <name type="scientific">Salinimonas sediminis</name>
    <dbReference type="NCBI Taxonomy" id="2303538"/>
    <lineage>
        <taxon>Bacteria</taxon>
        <taxon>Pseudomonadati</taxon>
        <taxon>Pseudomonadota</taxon>
        <taxon>Gammaproteobacteria</taxon>
        <taxon>Alteromonadales</taxon>
        <taxon>Alteromonadaceae</taxon>
        <taxon>Alteromonas/Salinimonas group</taxon>
        <taxon>Salinimonas</taxon>
    </lineage>
</organism>
<name>A0A346NRQ5_9ALTE</name>
<sequence length="74" mass="8801">MGYILYLSVSYKFRNGAKKSINFLYLTKYFYIYEKKRISELWPMKPISTIMPVNALAGCVASTFMNMNKRQIWQ</sequence>
<reference evidence="1 2" key="1">
    <citation type="submission" date="2018-08" db="EMBL/GenBank/DDBJ databases">
        <title>Salinimonas sediminis sp. nov., a piezophilic bacterium isolated from a deep-sea sediment sample from the New Britain Trench.</title>
        <authorList>
            <person name="Cao J."/>
        </authorList>
    </citation>
    <scope>NUCLEOTIDE SEQUENCE [LARGE SCALE GENOMIC DNA]</scope>
    <source>
        <strain evidence="1 2">N102</strain>
    </source>
</reference>
<proteinExistence type="predicted"/>
<dbReference type="AlphaFoldDB" id="A0A346NRQ5"/>
<dbReference type="EMBL" id="CP031769">
    <property type="protein sequence ID" value="AXR08212.1"/>
    <property type="molecule type" value="Genomic_DNA"/>
</dbReference>
<evidence type="ECO:0000313" key="2">
    <source>
        <dbReference type="Proteomes" id="UP000262073"/>
    </source>
</evidence>
<dbReference type="Proteomes" id="UP000262073">
    <property type="component" value="Chromosome"/>
</dbReference>
<protein>
    <submittedName>
        <fullName evidence="1">Uncharacterized protein</fullName>
    </submittedName>
</protein>
<accession>A0A346NRQ5</accession>
<keyword evidence="2" id="KW-1185">Reference proteome</keyword>
<dbReference type="KEGG" id="salm:D0Y50_18745"/>
<evidence type="ECO:0000313" key="1">
    <source>
        <dbReference type="EMBL" id="AXR08212.1"/>
    </source>
</evidence>
<gene>
    <name evidence="1" type="ORF">D0Y50_18745</name>
</gene>